<feature type="transmembrane region" description="Helical" evidence="6">
    <location>
        <begin position="367"/>
        <end position="385"/>
    </location>
</feature>
<feature type="transmembrane region" description="Helical" evidence="6">
    <location>
        <begin position="164"/>
        <end position="181"/>
    </location>
</feature>
<dbReference type="InterPro" id="IPR011701">
    <property type="entry name" value="MFS"/>
</dbReference>
<evidence type="ECO:0000256" key="3">
    <source>
        <dbReference type="ARBA" id="ARBA00022692"/>
    </source>
</evidence>
<dbReference type="Pfam" id="PF07690">
    <property type="entry name" value="MFS_1"/>
    <property type="match status" value="1"/>
</dbReference>
<feature type="transmembrane region" description="Helical" evidence="6">
    <location>
        <begin position="247"/>
        <end position="265"/>
    </location>
</feature>
<name>A0ABY8WBX8_9ACTN</name>
<keyword evidence="8" id="KW-1185">Reference proteome</keyword>
<feature type="transmembrane region" description="Helical" evidence="6">
    <location>
        <begin position="301"/>
        <end position="321"/>
    </location>
</feature>
<keyword evidence="3 6" id="KW-0812">Transmembrane</keyword>
<evidence type="ECO:0000256" key="6">
    <source>
        <dbReference type="SAM" id="Phobius"/>
    </source>
</evidence>
<accession>A0ABY8WBX8</accession>
<dbReference type="SUPFAM" id="SSF103473">
    <property type="entry name" value="MFS general substrate transporter"/>
    <property type="match status" value="1"/>
</dbReference>
<sequence>MSRDFTRFLVAAVAAKWGVNLAKVAVPLIAIASLGAGPGEAGALAAAGTAPFLLIGLPAGAWLDRIARRPVLVAMDLLRFGLLGSVPVAAAAGLLSLPYLGLVVFLNGVATVFFDLAAQSHLADLVDDRGHLVAANGRLATVDQLALIGGPALAGWLIGRSTASVVLAATALGYLWSALWIRRIRRPEPRPAAVARRSLVAEVRTGLSFVRRNRTLRAIAIAGALVNFATSGTVAMLPLLLTPERTLSLFLSAGGLGGLLAALTAKRLSKAWGPGRSVLAIGLAIVPAAPLLPLVGRPVPWPLAALAWAVVIFKIGFDGVVLTSFRQLVTPPGLLGRVNGTLRVIFSGALTLGAATAGLVGDHAGPRAALAVACAALMLVWVPILRSPMRAATAWESASILDRSPIAIEGGR</sequence>
<comment type="subcellular location">
    <subcellularLocation>
        <location evidence="1">Cell membrane</location>
        <topology evidence="1">Multi-pass membrane protein</topology>
    </subcellularLocation>
</comment>
<keyword evidence="4 6" id="KW-1133">Transmembrane helix</keyword>
<protein>
    <submittedName>
        <fullName evidence="7">MFS transporter</fullName>
    </submittedName>
</protein>
<dbReference type="RefSeq" id="WP_284914403.1">
    <property type="nucleotide sequence ID" value="NZ_CP126980.1"/>
</dbReference>
<keyword evidence="2" id="KW-1003">Cell membrane</keyword>
<proteinExistence type="predicted"/>
<evidence type="ECO:0000256" key="2">
    <source>
        <dbReference type="ARBA" id="ARBA00022475"/>
    </source>
</evidence>
<feature type="transmembrane region" description="Helical" evidence="6">
    <location>
        <begin position="43"/>
        <end position="63"/>
    </location>
</feature>
<dbReference type="PANTHER" id="PTHR23513:SF6">
    <property type="entry name" value="MAJOR FACILITATOR SUPERFAMILY ASSOCIATED DOMAIN-CONTAINING PROTEIN"/>
    <property type="match status" value="1"/>
</dbReference>
<feature type="transmembrane region" description="Helical" evidence="6">
    <location>
        <begin position="277"/>
        <end position="295"/>
    </location>
</feature>
<feature type="transmembrane region" description="Helical" evidence="6">
    <location>
        <begin position="218"/>
        <end position="241"/>
    </location>
</feature>
<evidence type="ECO:0000256" key="5">
    <source>
        <dbReference type="ARBA" id="ARBA00023136"/>
    </source>
</evidence>
<evidence type="ECO:0000256" key="4">
    <source>
        <dbReference type="ARBA" id="ARBA00022989"/>
    </source>
</evidence>
<dbReference type="InterPro" id="IPR036259">
    <property type="entry name" value="MFS_trans_sf"/>
</dbReference>
<dbReference type="Proteomes" id="UP001240150">
    <property type="component" value="Chromosome"/>
</dbReference>
<evidence type="ECO:0000256" key="1">
    <source>
        <dbReference type="ARBA" id="ARBA00004651"/>
    </source>
</evidence>
<gene>
    <name evidence="7" type="ORF">ACTOB_005167</name>
</gene>
<keyword evidence="5 6" id="KW-0472">Membrane</keyword>
<dbReference type="PANTHER" id="PTHR23513">
    <property type="entry name" value="INTEGRAL MEMBRANE EFFLUX PROTEIN-RELATED"/>
    <property type="match status" value="1"/>
</dbReference>
<reference evidence="7 8" key="1">
    <citation type="submission" date="2023-06" db="EMBL/GenBank/DDBJ databases">
        <authorList>
            <person name="Yushchuk O."/>
            <person name="Binda E."/>
            <person name="Ruckert-Reed C."/>
            <person name="Fedorenko V."/>
            <person name="Kalinowski J."/>
            <person name="Marinelli F."/>
        </authorList>
    </citation>
    <scope>NUCLEOTIDE SEQUENCE [LARGE SCALE GENOMIC DNA]</scope>
    <source>
        <strain evidence="7 8">NRRL 3884</strain>
    </source>
</reference>
<evidence type="ECO:0000313" key="8">
    <source>
        <dbReference type="Proteomes" id="UP001240150"/>
    </source>
</evidence>
<dbReference type="EMBL" id="CP126980">
    <property type="protein sequence ID" value="WIM93195.1"/>
    <property type="molecule type" value="Genomic_DNA"/>
</dbReference>
<evidence type="ECO:0000313" key="7">
    <source>
        <dbReference type="EMBL" id="WIM93195.1"/>
    </source>
</evidence>
<dbReference type="CDD" id="cd06173">
    <property type="entry name" value="MFS_MefA_like"/>
    <property type="match status" value="1"/>
</dbReference>
<dbReference type="Gene3D" id="1.20.1250.20">
    <property type="entry name" value="MFS general substrate transporter like domains"/>
    <property type="match status" value="1"/>
</dbReference>
<feature type="transmembrane region" description="Helical" evidence="6">
    <location>
        <begin position="342"/>
        <end position="361"/>
    </location>
</feature>
<organism evidence="7 8">
    <name type="scientific">Actinoplanes oblitus</name>
    <dbReference type="NCBI Taxonomy" id="3040509"/>
    <lineage>
        <taxon>Bacteria</taxon>
        <taxon>Bacillati</taxon>
        <taxon>Actinomycetota</taxon>
        <taxon>Actinomycetes</taxon>
        <taxon>Micromonosporales</taxon>
        <taxon>Micromonosporaceae</taxon>
        <taxon>Actinoplanes</taxon>
    </lineage>
</organism>